<comment type="caution">
    <text evidence="1">The sequence shown here is derived from an EMBL/GenBank/DDBJ whole genome shotgun (WGS) entry which is preliminary data.</text>
</comment>
<reference evidence="1 2" key="1">
    <citation type="submission" date="2019-01" db="EMBL/GenBank/DDBJ databases">
        <title>Genome sequencing of the rare red list fungi Fomitopsis rosea.</title>
        <authorList>
            <person name="Buettner E."/>
            <person name="Kellner H."/>
        </authorList>
    </citation>
    <scope>NUCLEOTIDE SEQUENCE [LARGE SCALE GENOMIC DNA]</scope>
    <source>
        <strain evidence="1 2">DSM 105464</strain>
    </source>
</reference>
<evidence type="ECO:0000313" key="1">
    <source>
        <dbReference type="EMBL" id="TFY51843.1"/>
    </source>
</evidence>
<sequence>VPTLSLPPLTASPSLASSHHGFIPYAYHPDVDMHSRPDEDGLIFDPTYGECRAWWTNLSWRGVLNVTVTLSLLALFISYPIISHHNNVLTHIATADTHINTTGQYDFSFHCPFISAASLLI</sequence>
<organism evidence="1 2">
    <name type="scientific">Rhodofomes roseus</name>
    <dbReference type="NCBI Taxonomy" id="34475"/>
    <lineage>
        <taxon>Eukaryota</taxon>
        <taxon>Fungi</taxon>
        <taxon>Dikarya</taxon>
        <taxon>Basidiomycota</taxon>
        <taxon>Agaricomycotina</taxon>
        <taxon>Agaricomycetes</taxon>
        <taxon>Polyporales</taxon>
        <taxon>Rhodofomes</taxon>
    </lineage>
</organism>
<feature type="non-terminal residue" evidence="1">
    <location>
        <position position="1"/>
    </location>
</feature>
<evidence type="ECO:0000313" key="2">
    <source>
        <dbReference type="Proteomes" id="UP000298390"/>
    </source>
</evidence>
<dbReference type="Proteomes" id="UP000298390">
    <property type="component" value="Unassembled WGS sequence"/>
</dbReference>
<gene>
    <name evidence="1" type="ORF">EVJ58_g10348</name>
</gene>
<protein>
    <submittedName>
        <fullName evidence="1">Uncharacterized protein</fullName>
    </submittedName>
</protein>
<dbReference type="STRING" id="34475.A0A4Y9XR38"/>
<proteinExistence type="predicted"/>
<accession>A0A4Y9XR38</accession>
<dbReference type="EMBL" id="SEKV01001095">
    <property type="protein sequence ID" value="TFY51843.1"/>
    <property type="molecule type" value="Genomic_DNA"/>
</dbReference>
<dbReference type="AlphaFoldDB" id="A0A4Y9XR38"/>
<name>A0A4Y9XR38_9APHY</name>